<comment type="caution">
    <text evidence="1">The sequence shown here is derived from an EMBL/GenBank/DDBJ whole genome shotgun (WGS) entry which is preliminary data.</text>
</comment>
<dbReference type="Proteomes" id="UP001590951">
    <property type="component" value="Unassembled WGS sequence"/>
</dbReference>
<evidence type="ECO:0000313" key="1">
    <source>
        <dbReference type="EMBL" id="KAL2058396.1"/>
    </source>
</evidence>
<gene>
    <name evidence="1" type="ORF">ABVK25_001124</name>
</gene>
<protein>
    <submittedName>
        <fullName evidence="1">Uncharacterized protein</fullName>
    </submittedName>
</protein>
<reference evidence="1 2" key="1">
    <citation type="submission" date="2024-09" db="EMBL/GenBank/DDBJ databases">
        <title>Rethinking Asexuality: The Enigmatic Case of Functional Sexual Genes in Lepraria (Stereocaulaceae).</title>
        <authorList>
            <person name="Doellman M."/>
            <person name="Sun Y."/>
            <person name="Barcenas-Pena A."/>
            <person name="Lumbsch H.T."/>
            <person name="Grewe F."/>
        </authorList>
    </citation>
    <scope>NUCLEOTIDE SEQUENCE [LARGE SCALE GENOMIC DNA]</scope>
    <source>
        <strain evidence="1 2">Grewe 0041</strain>
    </source>
</reference>
<organism evidence="1 2">
    <name type="scientific">Lepraria finkii</name>
    <dbReference type="NCBI Taxonomy" id="1340010"/>
    <lineage>
        <taxon>Eukaryota</taxon>
        <taxon>Fungi</taxon>
        <taxon>Dikarya</taxon>
        <taxon>Ascomycota</taxon>
        <taxon>Pezizomycotina</taxon>
        <taxon>Lecanoromycetes</taxon>
        <taxon>OSLEUM clade</taxon>
        <taxon>Lecanoromycetidae</taxon>
        <taxon>Lecanorales</taxon>
        <taxon>Lecanorineae</taxon>
        <taxon>Stereocaulaceae</taxon>
        <taxon>Lepraria</taxon>
    </lineage>
</organism>
<dbReference type="EMBL" id="JBHFEH010000002">
    <property type="protein sequence ID" value="KAL2058396.1"/>
    <property type="molecule type" value="Genomic_DNA"/>
</dbReference>
<evidence type="ECO:0000313" key="2">
    <source>
        <dbReference type="Proteomes" id="UP001590951"/>
    </source>
</evidence>
<name>A0ABR4BNJ2_9LECA</name>
<sequence>MPIVEVYYEAAKTVISGTQPLGLLSRQVDAPTCELTGLPSWVPDVSTHRGVPMMNVNWTQETIKFNTALNNSTTPPSFTVHDMLPTCNCHRLGIVEDVDEPVYGMFSKGCFEESSKLVLRQDAVYVTGQGRIEVLWRSFIANSSRDQHPAPSELAQSFYAFMKITLGRYLDFAKGGVEAHLKTLPNVHLLSRSENNSLIPTLDMILEQEKILKYLSQNNPPAFQLCRSQLLR</sequence>
<proteinExistence type="predicted"/>
<keyword evidence="2" id="KW-1185">Reference proteome</keyword>
<accession>A0ABR4BNJ2</accession>